<accession>A0A140HLK9</accession>
<protein>
    <submittedName>
        <fullName evidence="1">Uncharacterized protein</fullName>
    </submittedName>
</protein>
<dbReference type="GeneID" id="29081827"/>
<evidence type="ECO:0000313" key="1">
    <source>
        <dbReference type="EMBL" id="AMO25871.1"/>
    </source>
</evidence>
<dbReference type="EMBL" id="KU577463">
    <property type="protein sequence ID" value="AMO25871.1"/>
    <property type="molecule type" value="Genomic_DNA"/>
</dbReference>
<keyword evidence="2" id="KW-1185">Reference proteome</keyword>
<name>A0A140HLK9_9CAUD</name>
<dbReference type="OrthoDB" id="39230at10239"/>
<sequence>MGTQPKIYKFNKQYLEDCINGMEKFTPHSIRDLHHQEAYLFTLRELLKMLEEGVLLGYQEEETK</sequence>
<dbReference type="KEGG" id="vg:29081827"/>
<dbReference type="RefSeq" id="YP_009285360.1">
    <property type="nucleotide sequence ID" value="NC_031056.1"/>
</dbReference>
<organism evidence="1 2">
    <name type="scientific">Bacillus phage Deep Blue</name>
    <dbReference type="NCBI Taxonomy" id="1792245"/>
    <lineage>
        <taxon>Viruses</taxon>
        <taxon>Duplodnaviria</taxon>
        <taxon>Heunggongvirae</taxon>
        <taxon>Uroviricota</taxon>
        <taxon>Caudoviricetes</taxon>
        <taxon>Herelleviridae</taxon>
        <taxon>Bastillevirinae</taxon>
        <taxon>Caeruleovirus</taxon>
        <taxon>Caeruleovirus deepblue</taxon>
    </lineage>
</organism>
<reference evidence="1 2" key="1">
    <citation type="journal article" date="2016" name="Genome Announc.">
        <title>Complete Genome Sequence of Bacteriophage Deep-Blue Infecting Emetic Bacillus cereus.</title>
        <authorList>
            <person name="Hock L."/>
            <person name="Gillis A."/>
            <person name="Mahillon J."/>
        </authorList>
    </citation>
    <scope>NUCLEOTIDE SEQUENCE [LARGE SCALE GENOMIC DNA]</scope>
</reference>
<gene>
    <name evidence="1" type="ORF">Blue_048</name>
</gene>
<evidence type="ECO:0000313" key="2">
    <source>
        <dbReference type="Proteomes" id="UP000201785"/>
    </source>
</evidence>
<dbReference type="Proteomes" id="UP000201785">
    <property type="component" value="Segment"/>
</dbReference>
<proteinExistence type="predicted"/>